<evidence type="ECO:0000259" key="1">
    <source>
        <dbReference type="PROSITE" id="PS50943"/>
    </source>
</evidence>
<evidence type="ECO:0000313" key="2">
    <source>
        <dbReference type="EMBL" id="KXB35453.1"/>
    </source>
</evidence>
<dbReference type="InterPro" id="IPR010982">
    <property type="entry name" value="Lambda_DNA-bd_dom_sf"/>
</dbReference>
<dbReference type="Gene3D" id="1.10.260.40">
    <property type="entry name" value="lambda repressor-like DNA-binding domains"/>
    <property type="match status" value="1"/>
</dbReference>
<dbReference type="RefSeq" id="WP_060936975.1">
    <property type="nucleotide sequence ID" value="NZ_CP118095.1"/>
</dbReference>
<sequence length="121" mass="13934">MNQRVKEVRKALGLSGEKFGESLGLTKMAVSKMETGRVGVSESNVKLICLTYNVNETWLRTGEGQMFNQEDEFLFDIKKQYKLNDFQVDLIKTYLELDDKDKASIDKFITSCRKNPNNKEI</sequence>
<evidence type="ECO:0000313" key="3">
    <source>
        <dbReference type="Proteomes" id="UP000070422"/>
    </source>
</evidence>
<dbReference type="SMART" id="SM00530">
    <property type="entry name" value="HTH_XRE"/>
    <property type="match status" value="1"/>
</dbReference>
<dbReference type="InterPro" id="IPR001387">
    <property type="entry name" value="Cro/C1-type_HTH"/>
</dbReference>
<feature type="domain" description="HTH cro/C1-type" evidence="1">
    <location>
        <begin position="5"/>
        <end position="59"/>
    </location>
</feature>
<name>A0A133XX22_9LACT</name>
<protein>
    <submittedName>
        <fullName evidence="2">DNA-binding helix-turn-helix protein</fullName>
    </submittedName>
</protein>
<dbReference type="SUPFAM" id="SSF47413">
    <property type="entry name" value="lambda repressor-like DNA-binding domains"/>
    <property type="match status" value="1"/>
</dbReference>
<dbReference type="PATRIC" id="fig|87541.4.peg.1176"/>
<comment type="caution">
    <text evidence="2">The sequence shown here is derived from an EMBL/GenBank/DDBJ whole genome shotgun (WGS) entry which is preliminary data.</text>
</comment>
<gene>
    <name evidence="2" type="ORF">HMPREF3187_01186</name>
</gene>
<reference evidence="2 3" key="1">
    <citation type="submission" date="2016-01" db="EMBL/GenBank/DDBJ databases">
        <authorList>
            <person name="Oliw E.H."/>
        </authorList>
    </citation>
    <scope>NUCLEOTIDE SEQUENCE [LARGE SCALE GENOMIC DNA]</scope>
    <source>
        <strain evidence="2 3">KA00635</strain>
    </source>
</reference>
<dbReference type="PROSITE" id="PS50943">
    <property type="entry name" value="HTH_CROC1"/>
    <property type="match status" value="1"/>
</dbReference>
<dbReference type="EMBL" id="LSCQ01000062">
    <property type="protein sequence ID" value="KXB35453.1"/>
    <property type="molecule type" value="Genomic_DNA"/>
</dbReference>
<dbReference type="Pfam" id="PF01381">
    <property type="entry name" value="HTH_3"/>
    <property type="match status" value="1"/>
</dbReference>
<dbReference type="GO" id="GO:0003677">
    <property type="term" value="F:DNA binding"/>
    <property type="evidence" value="ECO:0007669"/>
    <property type="project" value="UniProtKB-KW"/>
</dbReference>
<organism evidence="2 3">
    <name type="scientific">Aerococcus christensenii</name>
    <dbReference type="NCBI Taxonomy" id="87541"/>
    <lineage>
        <taxon>Bacteria</taxon>
        <taxon>Bacillati</taxon>
        <taxon>Bacillota</taxon>
        <taxon>Bacilli</taxon>
        <taxon>Lactobacillales</taxon>
        <taxon>Aerococcaceae</taxon>
        <taxon>Aerococcus</taxon>
    </lineage>
</organism>
<dbReference type="OrthoDB" id="2055733at2"/>
<dbReference type="Proteomes" id="UP000070422">
    <property type="component" value="Unassembled WGS sequence"/>
</dbReference>
<keyword evidence="2" id="KW-0238">DNA-binding</keyword>
<accession>A0A133XX22</accession>
<proteinExistence type="predicted"/>
<dbReference type="AlphaFoldDB" id="A0A133XX22"/>
<dbReference type="CDD" id="cd00093">
    <property type="entry name" value="HTH_XRE"/>
    <property type="match status" value="1"/>
</dbReference>